<sequence length="298" mass="33457">MAFSLCLSKRCRNEQYQPWLQPLQYIREIETHKKFSVSHGILSPRREMKELDLLSRLEECRRDDSNPTVDCTLKLGLPSNPVPEFPVADKKPRIDFPMIYGAPQVKNDKCPTINGGHGQEVMGNKDKVFEEAKVREGKQVMGKKCWLIEEEDGTFTNWEDVGSGSPQPPSSSSRRGDLGVNGSSSSAAPPPMLSINDLGLPNTNNQELPAFCNLQQHNVPTARTRREEPQVPVEKRCTLCMRTASPLWRNGPLGLKTLCNACGLRVRKEGWSPCPFGFPDSVREIVPEPRTSEQAWDD</sequence>
<dbReference type="EMBL" id="CM056811">
    <property type="protein sequence ID" value="KAJ8638121.1"/>
    <property type="molecule type" value="Genomic_DNA"/>
</dbReference>
<gene>
    <name evidence="1" type="ORF">MRB53_012388</name>
</gene>
<name>A0ACC2LYG6_PERAE</name>
<reference evidence="1 2" key="1">
    <citation type="journal article" date="2022" name="Hortic Res">
        <title>A haplotype resolved chromosomal level avocado genome allows analysis of novel avocado genes.</title>
        <authorList>
            <person name="Nath O."/>
            <person name="Fletcher S.J."/>
            <person name="Hayward A."/>
            <person name="Shaw L.M."/>
            <person name="Masouleh A.K."/>
            <person name="Furtado A."/>
            <person name="Henry R.J."/>
            <person name="Mitter N."/>
        </authorList>
    </citation>
    <scope>NUCLEOTIDE SEQUENCE [LARGE SCALE GENOMIC DNA]</scope>
    <source>
        <strain evidence="2">cv. Hass</strain>
    </source>
</reference>
<accession>A0ACC2LYG6</accession>
<organism evidence="1 2">
    <name type="scientific">Persea americana</name>
    <name type="common">Avocado</name>
    <dbReference type="NCBI Taxonomy" id="3435"/>
    <lineage>
        <taxon>Eukaryota</taxon>
        <taxon>Viridiplantae</taxon>
        <taxon>Streptophyta</taxon>
        <taxon>Embryophyta</taxon>
        <taxon>Tracheophyta</taxon>
        <taxon>Spermatophyta</taxon>
        <taxon>Magnoliopsida</taxon>
        <taxon>Magnoliidae</taxon>
        <taxon>Laurales</taxon>
        <taxon>Lauraceae</taxon>
        <taxon>Persea</taxon>
    </lineage>
</organism>
<evidence type="ECO:0000313" key="1">
    <source>
        <dbReference type="EMBL" id="KAJ8638121.1"/>
    </source>
</evidence>
<keyword evidence="2" id="KW-1185">Reference proteome</keyword>
<dbReference type="Proteomes" id="UP001234297">
    <property type="component" value="Chromosome 3"/>
</dbReference>
<evidence type="ECO:0000313" key="2">
    <source>
        <dbReference type="Proteomes" id="UP001234297"/>
    </source>
</evidence>
<protein>
    <submittedName>
        <fullName evidence="1">Uncharacterized protein</fullName>
    </submittedName>
</protein>
<comment type="caution">
    <text evidence="1">The sequence shown here is derived from an EMBL/GenBank/DDBJ whole genome shotgun (WGS) entry which is preliminary data.</text>
</comment>
<proteinExistence type="predicted"/>